<dbReference type="RefSeq" id="WP_378592155.1">
    <property type="nucleotide sequence ID" value="NZ_JBHSKD010000026.1"/>
</dbReference>
<accession>A0ABW0BNU6</accession>
<feature type="transmembrane region" description="Helical" evidence="8">
    <location>
        <begin position="84"/>
        <end position="105"/>
    </location>
</feature>
<evidence type="ECO:0000256" key="3">
    <source>
        <dbReference type="ARBA" id="ARBA00022448"/>
    </source>
</evidence>
<comment type="subcellular location">
    <subcellularLocation>
        <location evidence="1">Cell inner membrane</location>
        <topology evidence="1">Multi-pass membrane protein</topology>
    </subcellularLocation>
</comment>
<keyword evidence="6 8" id="KW-1133">Transmembrane helix</keyword>
<evidence type="ECO:0000256" key="7">
    <source>
        <dbReference type="ARBA" id="ARBA00023136"/>
    </source>
</evidence>
<evidence type="ECO:0000256" key="8">
    <source>
        <dbReference type="SAM" id="Phobius"/>
    </source>
</evidence>
<feature type="transmembrane region" description="Helical" evidence="8">
    <location>
        <begin position="126"/>
        <end position="155"/>
    </location>
</feature>
<evidence type="ECO:0000256" key="5">
    <source>
        <dbReference type="ARBA" id="ARBA00022692"/>
    </source>
</evidence>
<keyword evidence="4" id="KW-1003">Cell membrane</keyword>
<keyword evidence="11" id="KW-1185">Reference proteome</keyword>
<dbReference type="Proteomes" id="UP001596087">
    <property type="component" value="Unassembled WGS sequence"/>
</dbReference>
<dbReference type="Pfam" id="PF01061">
    <property type="entry name" value="ABC2_membrane"/>
    <property type="match status" value="1"/>
</dbReference>
<keyword evidence="7 8" id="KW-0472">Membrane</keyword>
<sequence length="297" mass="32976">MSEQRAAYDVAHLPLTSPSATSGLLEVFRRRYLLTLLVRREIMARYQGTVLGLIWSYVNPLSQFLIYWFVIGKILNLHKEVEQFAVHIFCGLIVVHFFNETMNAGTRSIVKNKSLVQKMAVPREMFPVASMLVSAFHVGPQLVILTVACAWLGWIPDPAGMVGFVIALLIAMTLGIAIALTLSCANVFLRDISNALSIMTNLVRFGVPMIWSYSMADDRLGTVGAQLILYNPLTIAVLLIQRAFWIGTTEHPDLSNATEMPDHLLERGLAALATGLVLLVIGQKVFTRLEGRVPERL</sequence>
<comment type="caution">
    <text evidence="10">The sequence shown here is derived from an EMBL/GenBank/DDBJ whole genome shotgun (WGS) entry which is preliminary data.</text>
</comment>
<evidence type="ECO:0000256" key="4">
    <source>
        <dbReference type="ARBA" id="ARBA00022475"/>
    </source>
</evidence>
<evidence type="ECO:0000313" key="10">
    <source>
        <dbReference type="EMBL" id="MFC5178532.1"/>
    </source>
</evidence>
<dbReference type="InterPro" id="IPR013525">
    <property type="entry name" value="ABC2_TM"/>
</dbReference>
<feature type="transmembrane region" description="Helical" evidence="8">
    <location>
        <begin position="227"/>
        <end position="248"/>
    </location>
</feature>
<feature type="transmembrane region" description="Helical" evidence="8">
    <location>
        <begin position="161"/>
        <end position="189"/>
    </location>
</feature>
<feature type="domain" description="ABC-2 type transporter transmembrane" evidence="9">
    <location>
        <begin position="33"/>
        <end position="215"/>
    </location>
</feature>
<evidence type="ECO:0000313" key="11">
    <source>
        <dbReference type="Proteomes" id="UP001596087"/>
    </source>
</evidence>
<dbReference type="PANTHER" id="PTHR30413">
    <property type="entry name" value="INNER MEMBRANE TRANSPORT PERMEASE"/>
    <property type="match status" value="1"/>
</dbReference>
<feature type="transmembrane region" description="Helical" evidence="8">
    <location>
        <begin position="49"/>
        <end position="72"/>
    </location>
</feature>
<evidence type="ECO:0000256" key="6">
    <source>
        <dbReference type="ARBA" id="ARBA00022989"/>
    </source>
</evidence>
<feature type="transmembrane region" description="Helical" evidence="8">
    <location>
        <begin position="268"/>
        <end position="286"/>
    </location>
</feature>
<gene>
    <name evidence="10" type="ORF">ACFPGP_17775</name>
</gene>
<dbReference type="PANTHER" id="PTHR30413:SF8">
    <property type="entry name" value="TRANSPORT PERMEASE PROTEIN"/>
    <property type="match status" value="1"/>
</dbReference>
<comment type="similarity">
    <text evidence="2">Belongs to the ABC-2 integral membrane protein family.</text>
</comment>
<keyword evidence="3" id="KW-0813">Transport</keyword>
<evidence type="ECO:0000256" key="2">
    <source>
        <dbReference type="ARBA" id="ARBA00007783"/>
    </source>
</evidence>
<proteinExistence type="inferred from homology"/>
<name>A0ABW0BNU6_9ACTN</name>
<protein>
    <submittedName>
        <fullName evidence="10">ABC transporter permease</fullName>
    </submittedName>
</protein>
<evidence type="ECO:0000256" key="1">
    <source>
        <dbReference type="ARBA" id="ARBA00004429"/>
    </source>
</evidence>
<dbReference type="EMBL" id="JBHSKD010000026">
    <property type="protein sequence ID" value="MFC5178532.1"/>
    <property type="molecule type" value="Genomic_DNA"/>
</dbReference>
<reference evidence="11" key="1">
    <citation type="journal article" date="2019" name="Int. J. Syst. Evol. Microbiol.">
        <title>The Global Catalogue of Microorganisms (GCM) 10K type strain sequencing project: providing services to taxonomists for standard genome sequencing and annotation.</title>
        <authorList>
            <consortium name="The Broad Institute Genomics Platform"/>
            <consortium name="The Broad Institute Genome Sequencing Center for Infectious Disease"/>
            <person name="Wu L."/>
            <person name="Ma J."/>
        </authorList>
    </citation>
    <scope>NUCLEOTIDE SEQUENCE [LARGE SCALE GENOMIC DNA]</scope>
    <source>
        <strain evidence="11">DFY41</strain>
    </source>
</reference>
<organism evidence="10 11">
    <name type="scientific">Nocardioides taihuensis</name>
    <dbReference type="NCBI Taxonomy" id="1835606"/>
    <lineage>
        <taxon>Bacteria</taxon>
        <taxon>Bacillati</taxon>
        <taxon>Actinomycetota</taxon>
        <taxon>Actinomycetes</taxon>
        <taxon>Propionibacteriales</taxon>
        <taxon>Nocardioidaceae</taxon>
        <taxon>Nocardioides</taxon>
    </lineage>
</organism>
<keyword evidence="5 8" id="KW-0812">Transmembrane</keyword>
<evidence type="ECO:0000259" key="9">
    <source>
        <dbReference type="Pfam" id="PF01061"/>
    </source>
</evidence>